<protein>
    <submittedName>
        <fullName evidence="2">Uncharacterized protein</fullName>
    </submittedName>
</protein>
<accession>A0A9W9DFB2</accession>
<dbReference type="AlphaFoldDB" id="A0A9W9DFB2"/>
<evidence type="ECO:0000313" key="2">
    <source>
        <dbReference type="EMBL" id="KAJ4466409.1"/>
    </source>
</evidence>
<reference evidence="2" key="2">
    <citation type="journal article" date="2023" name="Proc. Natl. Acad. Sci. U.S.A.">
        <title>A global phylogenomic analysis of the shiitake genus Lentinula.</title>
        <authorList>
            <person name="Sierra-Patev S."/>
            <person name="Min B."/>
            <person name="Naranjo-Ortiz M."/>
            <person name="Looney B."/>
            <person name="Konkel Z."/>
            <person name="Slot J.C."/>
            <person name="Sakamoto Y."/>
            <person name="Steenwyk J.L."/>
            <person name="Rokas A."/>
            <person name="Carro J."/>
            <person name="Camarero S."/>
            <person name="Ferreira P."/>
            <person name="Molpeceres G."/>
            <person name="Ruiz-Duenas F.J."/>
            <person name="Serrano A."/>
            <person name="Henrissat B."/>
            <person name="Drula E."/>
            <person name="Hughes K.W."/>
            <person name="Mata J.L."/>
            <person name="Ishikawa N.K."/>
            <person name="Vargas-Isla R."/>
            <person name="Ushijima S."/>
            <person name="Smith C.A."/>
            <person name="Donoghue J."/>
            <person name="Ahrendt S."/>
            <person name="Andreopoulos W."/>
            <person name="He G."/>
            <person name="LaButti K."/>
            <person name="Lipzen A."/>
            <person name="Ng V."/>
            <person name="Riley R."/>
            <person name="Sandor L."/>
            <person name="Barry K."/>
            <person name="Martinez A.T."/>
            <person name="Xiao Y."/>
            <person name="Gibbons J.G."/>
            <person name="Terashima K."/>
            <person name="Grigoriev I.V."/>
            <person name="Hibbett D."/>
        </authorList>
    </citation>
    <scope>NUCLEOTIDE SEQUENCE</scope>
    <source>
        <strain evidence="2">Sp2 HRB7682 ss15</strain>
    </source>
</reference>
<reference evidence="2" key="1">
    <citation type="submission" date="2022-08" db="EMBL/GenBank/DDBJ databases">
        <authorList>
            <consortium name="DOE Joint Genome Institute"/>
            <person name="Min B."/>
            <person name="Riley R."/>
            <person name="Sierra-Patev S."/>
            <person name="Naranjo-Ortiz M."/>
            <person name="Looney B."/>
            <person name="Konkel Z."/>
            <person name="Slot J.C."/>
            <person name="Sakamoto Y."/>
            <person name="Steenwyk J.L."/>
            <person name="Rokas A."/>
            <person name="Carro J."/>
            <person name="Camarero S."/>
            <person name="Ferreira P."/>
            <person name="Molpeceres G."/>
            <person name="Ruiz-Duenas F.J."/>
            <person name="Serrano A."/>
            <person name="Henrissat B."/>
            <person name="Drula E."/>
            <person name="Hughes K.W."/>
            <person name="Mata J.L."/>
            <person name="Ishikawa N.K."/>
            <person name="Vargas-Isla R."/>
            <person name="Ushijima S."/>
            <person name="Smith C.A."/>
            <person name="Ahrendt S."/>
            <person name="Andreopoulos W."/>
            <person name="He G."/>
            <person name="Labutti K."/>
            <person name="Lipzen A."/>
            <person name="Ng V."/>
            <person name="Sandor L."/>
            <person name="Barry K."/>
            <person name="Martinez A.T."/>
            <person name="Xiao Y."/>
            <person name="Gibbons J.G."/>
            <person name="Terashima K."/>
            <person name="Hibbett D.S."/>
            <person name="Grigoriev I.V."/>
        </authorList>
    </citation>
    <scope>NUCLEOTIDE SEQUENCE</scope>
    <source>
        <strain evidence="2">Sp2 HRB7682 ss15</strain>
    </source>
</reference>
<evidence type="ECO:0000313" key="3">
    <source>
        <dbReference type="Proteomes" id="UP001150238"/>
    </source>
</evidence>
<evidence type="ECO:0000256" key="1">
    <source>
        <dbReference type="SAM" id="MobiDB-lite"/>
    </source>
</evidence>
<gene>
    <name evidence="2" type="ORF">C8J55DRAFT_527159</name>
</gene>
<feature type="compositionally biased region" description="Basic and acidic residues" evidence="1">
    <location>
        <begin position="55"/>
        <end position="65"/>
    </location>
</feature>
<dbReference type="EMBL" id="JANVFS010000045">
    <property type="protein sequence ID" value="KAJ4466409.1"/>
    <property type="molecule type" value="Genomic_DNA"/>
</dbReference>
<comment type="caution">
    <text evidence="2">The sequence shown here is derived from an EMBL/GenBank/DDBJ whole genome shotgun (WGS) entry which is preliminary data.</text>
</comment>
<organism evidence="2 3">
    <name type="scientific">Lentinula lateritia</name>
    <dbReference type="NCBI Taxonomy" id="40482"/>
    <lineage>
        <taxon>Eukaryota</taxon>
        <taxon>Fungi</taxon>
        <taxon>Dikarya</taxon>
        <taxon>Basidiomycota</taxon>
        <taxon>Agaricomycotina</taxon>
        <taxon>Agaricomycetes</taxon>
        <taxon>Agaricomycetidae</taxon>
        <taxon>Agaricales</taxon>
        <taxon>Marasmiineae</taxon>
        <taxon>Omphalotaceae</taxon>
        <taxon>Lentinula</taxon>
    </lineage>
</organism>
<feature type="region of interest" description="Disordered" evidence="1">
    <location>
        <begin position="27"/>
        <end position="65"/>
    </location>
</feature>
<name>A0A9W9DFB2_9AGAR</name>
<dbReference type="Proteomes" id="UP001150238">
    <property type="component" value="Unassembled WGS sequence"/>
</dbReference>
<sequence>MILFYAIFSTVYNEQLTIPMGDWKITRGASSAHSDTGDYRPLQDSDSDPVGDFRYNAESRSDPGS</sequence>
<proteinExistence type="predicted"/>